<name>A0A168M361_9SPHN</name>
<sequence length="55" mass="6521">MHPISNRWQEPVFRDFFVEALEHGRALVVSDRRTDAISGPRNFVDLILPMADRWR</sequence>
<reference evidence="2" key="2">
    <citation type="submission" date="2015-04" db="EMBL/GenBank/DDBJ databases">
        <title>The complete genome sequence of Erythrobacter sp. s21-N3.</title>
        <authorList>
            <person name="Zhuang L."/>
            <person name="Liu Y."/>
            <person name="Shao Z."/>
        </authorList>
    </citation>
    <scope>NUCLEOTIDE SEQUENCE [LARGE SCALE GENOMIC DNA]</scope>
    <source>
        <strain evidence="2">s21-N3</strain>
    </source>
</reference>
<keyword evidence="2" id="KW-1185">Reference proteome</keyword>
<dbReference type="EMBL" id="CP011310">
    <property type="protein sequence ID" value="ANC50515.1"/>
    <property type="molecule type" value="Genomic_DNA"/>
</dbReference>
<evidence type="ECO:0000313" key="2">
    <source>
        <dbReference type="Proteomes" id="UP000059113"/>
    </source>
</evidence>
<proteinExistence type="predicted"/>
<dbReference type="STRING" id="1648404.CP97_14829"/>
<dbReference type="KEGG" id="ery:CP97_14829"/>
<gene>
    <name evidence="1" type="ORF">CP97_14829</name>
</gene>
<protein>
    <submittedName>
        <fullName evidence="1">Uncharacterized protein</fullName>
    </submittedName>
</protein>
<organism evidence="1 2">
    <name type="scientific">Aurantiacibacter atlanticus</name>
    <dbReference type="NCBI Taxonomy" id="1648404"/>
    <lineage>
        <taxon>Bacteria</taxon>
        <taxon>Pseudomonadati</taxon>
        <taxon>Pseudomonadota</taxon>
        <taxon>Alphaproteobacteria</taxon>
        <taxon>Sphingomonadales</taxon>
        <taxon>Erythrobacteraceae</taxon>
        <taxon>Aurantiacibacter</taxon>
    </lineage>
</organism>
<dbReference type="AlphaFoldDB" id="A0A168M361"/>
<dbReference type="Proteomes" id="UP000059113">
    <property type="component" value="Chromosome"/>
</dbReference>
<accession>A0A168M361</accession>
<reference evidence="1 2" key="1">
    <citation type="journal article" date="2015" name="Int. J. Syst. Evol. Microbiol.">
        <title>Erythrobacter atlanticus sp. nov., a bacterium from ocean sediment able to degrade polycyclic aromatic hydrocarbons.</title>
        <authorList>
            <person name="Zhuang L."/>
            <person name="Liu Y."/>
            <person name="Wang L."/>
            <person name="Wang W."/>
            <person name="Shao Z."/>
        </authorList>
    </citation>
    <scope>NUCLEOTIDE SEQUENCE [LARGE SCALE GENOMIC DNA]</scope>
    <source>
        <strain evidence="2">s21-N3</strain>
    </source>
</reference>
<evidence type="ECO:0000313" key="1">
    <source>
        <dbReference type="EMBL" id="ANC50515.1"/>
    </source>
</evidence>